<sequence length="69" mass="7700">MRYLFLYSRCPSRSRIPDCQGTAASLRSLGAASSNPSLMPNHESIELAQEQDPEQASVPVKRKWPVEPN</sequence>
<gene>
    <name evidence="2" type="ORF">D7B24_002138</name>
</gene>
<evidence type="ECO:0000256" key="1">
    <source>
        <dbReference type="SAM" id="MobiDB-lite"/>
    </source>
</evidence>
<dbReference type="GeneID" id="39605827"/>
<evidence type="ECO:0000313" key="2">
    <source>
        <dbReference type="EMBL" id="RNJ59529.1"/>
    </source>
</evidence>
<dbReference type="Proteomes" id="UP000267145">
    <property type="component" value="Unassembled WGS sequence"/>
</dbReference>
<name>A0A3M9YGG1_9PEZI</name>
<dbReference type="EMBL" id="RBVV01000015">
    <property type="protein sequence ID" value="RNJ59529.1"/>
    <property type="molecule type" value="Genomic_DNA"/>
</dbReference>
<evidence type="ECO:0000313" key="3">
    <source>
        <dbReference type="Proteomes" id="UP000267145"/>
    </source>
</evidence>
<accession>A0A3M9YGG1</accession>
<dbReference type="AlphaFoldDB" id="A0A3M9YGG1"/>
<keyword evidence="3" id="KW-1185">Reference proteome</keyword>
<reference evidence="2 3" key="1">
    <citation type="submission" date="2018-10" db="EMBL/GenBank/DDBJ databases">
        <title>Genome sequence of Verticillium nonalfalfae VnAa140.</title>
        <authorList>
            <person name="Stajich J.E."/>
            <person name="Kasson M.T."/>
        </authorList>
    </citation>
    <scope>NUCLEOTIDE SEQUENCE [LARGE SCALE GENOMIC DNA]</scope>
    <source>
        <strain evidence="2 3">VnAa140</strain>
    </source>
</reference>
<dbReference type="RefSeq" id="XP_028497687.1">
    <property type="nucleotide sequence ID" value="XM_028636353.1"/>
</dbReference>
<proteinExistence type="predicted"/>
<comment type="caution">
    <text evidence="2">The sequence shown here is derived from an EMBL/GenBank/DDBJ whole genome shotgun (WGS) entry which is preliminary data.</text>
</comment>
<protein>
    <submittedName>
        <fullName evidence="2">Uncharacterized protein</fullName>
    </submittedName>
</protein>
<feature type="region of interest" description="Disordered" evidence="1">
    <location>
        <begin position="31"/>
        <end position="69"/>
    </location>
</feature>
<organism evidence="2 3">
    <name type="scientific">Verticillium nonalfalfae</name>
    <dbReference type="NCBI Taxonomy" id="1051616"/>
    <lineage>
        <taxon>Eukaryota</taxon>
        <taxon>Fungi</taxon>
        <taxon>Dikarya</taxon>
        <taxon>Ascomycota</taxon>
        <taxon>Pezizomycotina</taxon>
        <taxon>Sordariomycetes</taxon>
        <taxon>Hypocreomycetidae</taxon>
        <taxon>Glomerellales</taxon>
        <taxon>Plectosphaerellaceae</taxon>
        <taxon>Verticillium</taxon>
    </lineage>
</organism>